<name>A0AC59YK84_RANTA</name>
<sequence length="155" mass="16811">MPALPSVPDAGGRGRRWTRELRPPAGRLASHAASRPLQEAVAISPGLSVFLADQQGLQWTLPRHVPFGEGPRAVPRARRLTGGVCLCERLGQAGSSQTNEKPCGPLTSQPHRFCRENKPRKAGEELDSGDRAGGRERHLLSRRLTNSWGDSQPGK</sequence>
<reference evidence="1" key="1">
    <citation type="submission" date="2023-05" db="EMBL/GenBank/DDBJ databases">
        <authorList>
            <consortium name="ELIXIR-Norway"/>
        </authorList>
    </citation>
    <scope>NUCLEOTIDE SEQUENCE</scope>
</reference>
<evidence type="ECO:0000313" key="2">
    <source>
        <dbReference type="Proteomes" id="UP001162501"/>
    </source>
</evidence>
<proteinExistence type="predicted"/>
<accession>A0AC59YK84</accession>
<dbReference type="Proteomes" id="UP001162501">
    <property type="component" value="Chromosome 16"/>
</dbReference>
<reference evidence="1" key="2">
    <citation type="submission" date="2025-03" db="EMBL/GenBank/DDBJ databases">
        <authorList>
            <consortium name="ELIXIR-Norway"/>
            <consortium name="Elixir Norway"/>
        </authorList>
    </citation>
    <scope>NUCLEOTIDE SEQUENCE</scope>
</reference>
<dbReference type="EMBL" id="OX596100">
    <property type="protein sequence ID" value="CAM9758829.1"/>
    <property type="molecule type" value="Genomic_DNA"/>
</dbReference>
<organism evidence="1 2">
    <name type="scientific">Rangifer tarandus platyrhynchus</name>
    <name type="common">Svalbard reindeer</name>
    <dbReference type="NCBI Taxonomy" id="3082113"/>
    <lineage>
        <taxon>Eukaryota</taxon>
        <taxon>Metazoa</taxon>
        <taxon>Chordata</taxon>
        <taxon>Craniata</taxon>
        <taxon>Vertebrata</taxon>
        <taxon>Euteleostomi</taxon>
        <taxon>Mammalia</taxon>
        <taxon>Eutheria</taxon>
        <taxon>Laurasiatheria</taxon>
        <taxon>Artiodactyla</taxon>
        <taxon>Ruminantia</taxon>
        <taxon>Pecora</taxon>
        <taxon>Cervidae</taxon>
        <taxon>Odocoileinae</taxon>
        <taxon>Rangifer</taxon>
    </lineage>
</organism>
<gene>
    <name evidence="1" type="ORF">MRATA1EN22A_LOCUS7062</name>
</gene>
<evidence type="ECO:0000313" key="1">
    <source>
        <dbReference type="EMBL" id="CAM9758829.1"/>
    </source>
</evidence>
<protein>
    <submittedName>
        <fullName evidence="1">Uncharacterized protein</fullName>
    </submittedName>
</protein>